<name>A0A256GQN4_9HYPH</name>
<organism evidence="1 2">
    <name type="scientific">Brucella pseudogrignonensis</name>
    <dbReference type="NCBI Taxonomy" id="419475"/>
    <lineage>
        <taxon>Bacteria</taxon>
        <taxon>Pseudomonadati</taxon>
        <taxon>Pseudomonadota</taxon>
        <taxon>Alphaproteobacteria</taxon>
        <taxon>Hyphomicrobiales</taxon>
        <taxon>Brucellaceae</taxon>
        <taxon>Brucella/Ochrobactrum group</taxon>
        <taxon>Brucella</taxon>
    </lineage>
</organism>
<keyword evidence="2" id="KW-1185">Reference proteome</keyword>
<comment type="caution">
    <text evidence="1">The sequence shown here is derived from an EMBL/GenBank/DDBJ whole genome shotgun (WGS) entry which is preliminary data.</text>
</comment>
<protein>
    <submittedName>
        <fullName evidence="1">Uncharacterized protein</fullName>
    </submittedName>
</protein>
<gene>
    <name evidence="1" type="ORF">CEV34_0940</name>
</gene>
<sequence length="42" mass="5040">MLFLRAEFSERHAFDCARCTLISLFSRISLSESQLRSFRDWL</sequence>
<dbReference type="EMBL" id="NNRM01000012">
    <property type="protein sequence ID" value="OYR28891.1"/>
    <property type="molecule type" value="Genomic_DNA"/>
</dbReference>
<accession>A0A256GQN4</accession>
<evidence type="ECO:0000313" key="1">
    <source>
        <dbReference type="EMBL" id="OYR28891.1"/>
    </source>
</evidence>
<dbReference type="Proteomes" id="UP000216188">
    <property type="component" value="Unassembled WGS sequence"/>
</dbReference>
<evidence type="ECO:0000313" key="2">
    <source>
        <dbReference type="Proteomes" id="UP000216188"/>
    </source>
</evidence>
<proteinExistence type="predicted"/>
<dbReference type="AlphaFoldDB" id="A0A256GQN4"/>
<reference evidence="1 2" key="1">
    <citation type="submission" date="2017-07" db="EMBL/GenBank/DDBJ databases">
        <title>Phylogenetic study on the rhizospheric bacterium Ochrobactrum sp. A44.</title>
        <authorList>
            <person name="Krzyzanowska D.M."/>
            <person name="Ossowicki A."/>
            <person name="Rajewska M."/>
            <person name="Maciag T."/>
            <person name="Kaczynski Z."/>
            <person name="Czerwicka M."/>
            <person name="Jafra S."/>
        </authorList>
    </citation>
    <scope>NUCLEOTIDE SEQUENCE [LARGE SCALE GENOMIC DNA]</scope>
    <source>
        <strain evidence="1 2">CCUG 30717</strain>
    </source>
</reference>